<dbReference type="VEuPathDB" id="TriTrypDB:TEOVI_000069300"/>
<dbReference type="SMR" id="A0A1G4IAR4"/>
<keyword evidence="10" id="KW-1185">Reference proteome</keyword>
<evidence type="ECO:0000256" key="4">
    <source>
        <dbReference type="ARBA" id="ARBA00022840"/>
    </source>
</evidence>
<dbReference type="RefSeq" id="XP_067080161.1">
    <property type="nucleotide sequence ID" value="XM_067224060.1"/>
</dbReference>
<comment type="similarity">
    <text evidence="5">Belongs to the protein kinase superfamily. Ser/Thr protein kinase family. GCN2 subfamily.</text>
</comment>
<reference evidence="9" key="1">
    <citation type="submission" date="2016-09" db="EMBL/GenBank/DDBJ databases">
        <authorList>
            <person name="Hebert L."/>
            <person name="Moumen B."/>
        </authorList>
    </citation>
    <scope>NUCLEOTIDE SEQUENCE [LARGE SCALE GENOMIC DNA]</scope>
    <source>
        <strain evidence="9">OVI</strain>
    </source>
</reference>
<proteinExistence type="inferred from homology"/>
<evidence type="ECO:0000259" key="8">
    <source>
        <dbReference type="PROSITE" id="PS50011"/>
    </source>
</evidence>
<feature type="region of interest" description="Disordered" evidence="7">
    <location>
        <begin position="580"/>
        <end position="603"/>
    </location>
</feature>
<feature type="compositionally biased region" description="Polar residues" evidence="7">
    <location>
        <begin position="19"/>
        <end position="31"/>
    </location>
</feature>
<comment type="caution">
    <text evidence="9">The sequence shown here is derived from an EMBL/GenBank/DDBJ whole genome shotgun (WGS) entry which is preliminary data.</text>
</comment>
<dbReference type="InterPro" id="IPR000719">
    <property type="entry name" value="Prot_kinase_dom"/>
</dbReference>
<dbReference type="Proteomes" id="UP000195570">
    <property type="component" value="Unassembled WGS sequence"/>
</dbReference>
<keyword evidence="4 6" id="KW-0067">ATP-binding</keyword>
<dbReference type="Gene3D" id="3.30.200.20">
    <property type="entry name" value="Phosphorylase Kinase, domain 1"/>
    <property type="match status" value="1"/>
</dbReference>
<organism evidence="9 10">
    <name type="scientific">Trypanosoma equiperdum</name>
    <dbReference type="NCBI Taxonomy" id="5694"/>
    <lineage>
        <taxon>Eukaryota</taxon>
        <taxon>Discoba</taxon>
        <taxon>Euglenozoa</taxon>
        <taxon>Kinetoplastea</taxon>
        <taxon>Metakinetoplastina</taxon>
        <taxon>Trypanosomatida</taxon>
        <taxon>Trypanosomatidae</taxon>
        <taxon>Trypanosoma</taxon>
    </lineage>
</organism>
<sequence>MLAPKGGNDGSVVPFTAAEGSNSNTNFSTARDGQCTPVPPQQRLNSWALPRAPETPAKQRRTRHEERGGQTITYLSGGASHKRGAAPDRRCNLASRKRPSSELSQFSALRLDDPSDTVPFPPPECSTSEATRSCLRPHLGPLATGGMSLMNSAPNSPQRDWMARVGSSFPFMPYSPDQPEYSQAESEFSNIFNRRILTDYKEVKELGFGSFGRVTLYEETGTGALVAVKTSPPNASREQRQRFARERAVMSITKGFPHVVQLLDSWEEGHAPQVFLQLEYCSGGSVAERAEQRRQRGEVWDERELFVFFGHMALALDALHSANIVHVDFKPDNVLIDEAGDYKLSDFGCSVFVDDDGFPRKTFAAAGAKTGNLFSAPSSTAGVNNNSMADAGPLSFPTQLSVVSVEEGDCRYLCMDMLNQKRYLKEGDMFSFGISLFELMSGEPLPHHGAGFLELRQHPPLHLLERRGYSKRLTAFVAELMHAEPTSRPTARDALCFFQLPPHVPQVMSQWVVGDTPPLDSQVGEDETNLLLDVRYTHAALEVAARILDKARRLLRRGSIASSQSTGVAAGRRVFAEVDGMCTPKDPATDQNSQGDRGDSAKF</sequence>
<evidence type="ECO:0000256" key="5">
    <source>
        <dbReference type="ARBA" id="ARBA00037982"/>
    </source>
</evidence>
<dbReference type="PROSITE" id="PS00107">
    <property type="entry name" value="PROTEIN_KINASE_ATP"/>
    <property type="match status" value="1"/>
</dbReference>
<keyword evidence="3" id="KW-0418">Kinase</keyword>
<keyword evidence="1 9" id="KW-0808">Transferase</keyword>
<evidence type="ECO:0000256" key="2">
    <source>
        <dbReference type="ARBA" id="ARBA00022741"/>
    </source>
</evidence>
<name>A0A1G4IAR4_TRYEQ</name>
<feature type="binding site" evidence="6">
    <location>
        <position position="229"/>
    </location>
    <ligand>
        <name>ATP</name>
        <dbReference type="ChEBI" id="CHEBI:30616"/>
    </ligand>
</feature>
<dbReference type="EC" id="2.7.11.1" evidence="9"/>
<dbReference type="InterPro" id="IPR008271">
    <property type="entry name" value="Ser/Thr_kinase_AS"/>
</dbReference>
<dbReference type="GO" id="GO:0005737">
    <property type="term" value="C:cytoplasm"/>
    <property type="evidence" value="ECO:0007669"/>
    <property type="project" value="TreeGrafter"/>
</dbReference>
<dbReference type="InterPro" id="IPR017441">
    <property type="entry name" value="Protein_kinase_ATP_BS"/>
</dbReference>
<dbReference type="Gene3D" id="1.10.510.10">
    <property type="entry name" value="Transferase(Phosphotransferase) domain 1"/>
    <property type="match status" value="1"/>
</dbReference>
<dbReference type="Pfam" id="PF00069">
    <property type="entry name" value="Pkinase"/>
    <property type="match status" value="1"/>
</dbReference>
<evidence type="ECO:0000313" key="9">
    <source>
        <dbReference type="EMBL" id="SCU69136.1"/>
    </source>
</evidence>
<evidence type="ECO:0000313" key="10">
    <source>
        <dbReference type="Proteomes" id="UP000195570"/>
    </source>
</evidence>
<dbReference type="InterPro" id="IPR011009">
    <property type="entry name" value="Kinase-like_dom_sf"/>
</dbReference>
<evidence type="ECO:0000256" key="3">
    <source>
        <dbReference type="ARBA" id="ARBA00022777"/>
    </source>
</evidence>
<dbReference type="GeneID" id="92374633"/>
<dbReference type="GO" id="GO:0005634">
    <property type="term" value="C:nucleus"/>
    <property type="evidence" value="ECO:0007669"/>
    <property type="project" value="TreeGrafter"/>
</dbReference>
<dbReference type="GO" id="GO:0004674">
    <property type="term" value="F:protein serine/threonine kinase activity"/>
    <property type="evidence" value="ECO:0007669"/>
    <property type="project" value="UniProtKB-EC"/>
</dbReference>
<dbReference type="PROSITE" id="PS00108">
    <property type="entry name" value="PROTEIN_KINASE_ST"/>
    <property type="match status" value="1"/>
</dbReference>
<dbReference type="PROSITE" id="PS50011">
    <property type="entry name" value="PROTEIN_KINASE_DOM"/>
    <property type="match status" value="1"/>
</dbReference>
<dbReference type="FunFam" id="3.30.200.20:FF:001015">
    <property type="entry name" value="Putative serine/threonine-protein kinase"/>
    <property type="match status" value="1"/>
</dbReference>
<evidence type="ECO:0000256" key="1">
    <source>
        <dbReference type="ARBA" id="ARBA00022679"/>
    </source>
</evidence>
<dbReference type="GO" id="GO:0005524">
    <property type="term" value="F:ATP binding"/>
    <property type="evidence" value="ECO:0007669"/>
    <property type="project" value="UniProtKB-UniRule"/>
</dbReference>
<evidence type="ECO:0000256" key="6">
    <source>
        <dbReference type="PROSITE-ProRule" id="PRU10141"/>
    </source>
</evidence>
<dbReference type="AlphaFoldDB" id="A0A1G4IAR4"/>
<dbReference type="EMBL" id="CZPT02001156">
    <property type="protein sequence ID" value="SCU69136.1"/>
    <property type="molecule type" value="Genomic_DNA"/>
</dbReference>
<dbReference type="SUPFAM" id="SSF56112">
    <property type="entry name" value="Protein kinase-like (PK-like)"/>
    <property type="match status" value="1"/>
</dbReference>
<gene>
    <name evidence="9" type="ORF">TEOVI_000069300</name>
</gene>
<dbReference type="PANTHER" id="PTHR11042">
    <property type="entry name" value="EUKARYOTIC TRANSLATION INITIATION FACTOR 2-ALPHA KINASE EIF2-ALPHA KINASE -RELATED"/>
    <property type="match status" value="1"/>
</dbReference>
<dbReference type="InterPro" id="IPR050339">
    <property type="entry name" value="CC_SR_Kinase"/>
</dbReference>
<feature type="region of interest" description="Disordered" evidence="7">
    <location>
        <begin position="1"/>
        <end position="106"/>
    </location>
</feature>
<protein>
    <submittedName>
        <fullName evidence="9">Wee1-like protein kinase</fullName>
        <ecNumber evidence="9">2.7.11.1</ecNumber>
    </submittedName>
</protein>
<evidence type="ECO:0000256" key="7">
    <source>
        <dbReference type="SAM" id="MobiDB-lite"/>
    </source>
</evidence>
<dbReference type="PANTHER" id="PTHR11042:SF186">
    <property type="entry name" value="KINASE, PUTATIVE-RELATED"/>
    <property type="match status" value="1"/>
</dbReference>
<accession>A0A1G4IAR4</accession>
<feature type="domain" description="Protein kinase" evidence="8">
    <location>
        <begin position="200"/>
        <end position="504"/>
    </location>
</feature>
<keyword evidence="2 6" id="KW-0547">Nucleotide-binding</keyword>